<dbReference type="WBParaSite" id="ALUE_0002002501-mRNA-1">
    <property type="protein sequence ID" value="ALUE_0002002501-mRNA-1"/>
    <property type="gene ID" value="ALUE_0002002501"/>
</dbReference>
<keyword evidence="1" id="KW-1185">Reference proteome</keyword>
<accession>A0A0M3IMP7</accession>
<protein>
    <submittedName>
        <fullName evidence="2">Transcriptional regulator</fullName>
    </submittedName>
</protein>
<reference evidence="2" key="1">
    <citation type="submission" date="2017-02" db="UniProtKB">
        <authorList>
            <consortium name="WormBaseParasite"/>
        </authorList>
    </citation>
    <scope>IDENTIFICATION</scope>
</reference>
<proteinExistence type="predicted"/>
<evidence type="ECO:0000313" key="2">
    <source>
        <dbReference type="WBParaSite" id="ALUE_0002002501-mRNA-1"/>
    </source>
</evidence>
<dbReference type="Proteomes" id="UP000036681">
    <property type="component" value="Unplaced"/>
</dbReference>
<name>A0A0M3IMP7_ASCLU</name>
<evidence type="ECO:0000313" key="1">
    <source>
        <dbReference type="Proteomes" id="UP000036681"/>
    </source>
</evidence>
<dbReference type="AlphaFoldDB" id="A0A0M3IMP7"/>
<organism evidence="1 2">
    <name type="scientific">Ascaris lumbricoides</name>
    <name type="common">Giant roundworm</name>
    <dbReference type="NCBI Taxonomy" id="6252"/>
    <lineage>
        <taxon>Eukaryota</taxon>
        <taxon>Metazoa</taxon>
        <taxon>Ecdysozoa</taxon>
        <taxon>Nematoda</taxon>
        <taxon>Chromadorea</taxon>
        <taxon>Rhabditida</taxon>
        <taxon>Spirurina</taxon>
        <taxon>Ascaridomorpha</taxon>
        <taxon>Ascaridoidea</taxon>
        <taxon>Ascarididae</taxon>
        <taxon>Ascaris</taxon>
    </lineage>
</organism>
<sequence length="57" mass="6526">MDEEERSPEEQRALLESRIAEARSIADTVDREFASVDGASKFKNRIKAELRFLIDVS</sequence>